<evidence type="ECO:0000313" key="2">
    <source>
        <dbReference type="Proteomes" id="UP000265520"/>
    </source>
</evidence>
<proteinExistence type="predicted"/>
<dbReference type="AlphaFoldDB" id="A0A392NUS9"/>
<sequence>MSERFNLSCAGPIRRGDEDVVPGCILLLLS</sequence>
<organism evidence="1 2">
    <name type="scientific">Trifolium medium</name>
    <dbReference type="NCBI Taxonomy" id="97028"/>
    <lineage>
        <taxon>Eukaryota</taxon>
        <taxon>Viridiplantae</taxon>
        <taxon>Streptophyta</taxon>
        <taxon>Embryophyta</taxon>
        <taxon>Tracheophyta</taxon>
        <taxon>Spermatophyta</taxon>
        <taxon>Magnoliopsida</taxon>
        <taxon>eudicotyledons</taxon>
        <taxon>Gunneridae</taxon>
        <taxon>Pentapetalae</taxon>
        <taxon>rosids</taxon>
        <taxon>fabids</taxon>
        <taxon>Fabales</taxon>
        <taxon>Fabaceae</taxon>
        <taxon>Papilionoideae</taxon>
        <taxon>50 kb inversion clade</taxon>
        <taxon>NPAAA clade</taxon>
        <taxon>Hologalegina</taxon>
        <taxon>IRL clade</taxon>
        <taxon>Trifolieae</taxon>
        <taxon>Trifolium</taxon>
    </lineage>
</organism>
<feature type="non-terminal residue" evidence="1">
    <location>
        <position position="30"/>
    </location>
</feature>
<name>A0A392NUS9_9FABA</name>
<reference evidence="1 2" key="1">
    <citation type="journal article" date="2018" name="Front. Plant Sci.">
        <title>Red Clover (Trifolium pratense) and Zigzag Clover (T. medium) - A Picture of Genomic Similarities and Differences.</title>
        <authorList>
            <person name="Dluhosova J."/>
            <person name="Istvanek J."/>
            <person name="Nedelnik J."/>
            <person name="Repkova J."/>
        </authorList>
    </citation>
    <scope>NUCLEOTIDE SEQUENCE [LARGE SCALE GENOMIC DNA]</scope>
    <source>
        <strain evidence="2">cv. 10/8</strain>
        <tissue evidence="1">Leaf</tissue>
    </source>
</reference>
<dbReference type="EMBL" id="LXQA010052640">
    <property type="protein sequence ID" value="MCI03578.1"/>
    <property type="molecule type" value="Genomic_DNA"/>
</dbReference>
<evidence type="ECO:0000313" key="1">
    <source>
        <dbReference type="EMBL" id="MCI03578.1"/>
    </source>
</evidence>
<protein>
    <submittedName>
        <fullName evidence="1">Uncharacterized protein</fullName>
    </submittedName>
</protein>
<dbReference type="Proteomes" id="UP000265520">
    <property type="component" value="Unassembled WGS sequence"/>
</dbReference>
<keyword evidence="2" id="KW-1185">Reference proteome</keyword>
<accession>A0A392NUS9</accession>
<comment type="caution">
    <text evidence="1">The sequence shown here is derived from an EMBL/GenBank/DDBJ whole genome shotgun (WGS) entry which is preliminary data.</text>
</comment>